<evidence type="ECO:0000313" key="1">
    <source>
        <dbReference type="EMBL" id="CAK7349925.1"/>
    </source>
</evidence>
<dbReference type="AlphaFoldDB" id="A0AAV1SHH3"/>
<comment type="caution">
    <text evidence="1">The sequence shown here is derived from an EMBL/GenBank/DDBJ whole genome shotgun (WGS) entry which is preliminary data.</text>
</comment>
<dbReference type="PANTHER" id="PTHR32212">
    <property type="entry name" value="CYCLIN-LIKE F-BOX"/>
    <property type="match status" value="1"/>
</dbReference>
<dbReference type="EMBL" id="CAWUPB010001178">
    <property type="protein sequence ID" value="CAK7349925.1"/>
    <property type="molecule type" value="Genomic_DNA"/>
</dbReference>
<organism evidence="1 2">
    <name type="scientific">Dovyalis caffra</name>
    <dbReference type="NCBI Taxonomy" id="77055"/>
    <lineage>
        <taxon>Eukaryota</taxon>
        <taxon>Viridiplantae</taxon>
        <taxon>Streptophyta</taxon>
        <taxon>Embryophyta</taxon>
        <taxon>Tracheophyta</taxon>
        <taxon>Spermatophyta</taxon>
        <taxon>Magnoliopsida</taxon>
        <taxon>eudicotyledons</taxon>
        <taxon>Gunneridae</taxon>
        <taxon>Pentapetalae</taxon>
        <taxon>rosids</taxon>
        <taxon>fabids</taxon>
        <taxon>Malpighiales</taxon>
        <taxon>Salicaceae</taxon>
        <taxon>Flacourtieae</taxon>
        <taxon>Dovyalis</taxon>
    </lineage>
</organism>
<dbReference type="InterPro" id="IPR036047">
    <property type="entry name" value="F-box-like_dom_sf"/>
</dbReference>
<dbReference type="Proteomes" id="UP001314170">
    <property type="component" value="Unassembled WGS sequence"/>
</dbReference>
<protein>
    <recommendedName>
        <fullName evidence="3">F-box domain-containing protein</fullName>
    </recommendedName>
</protein>
<proteinExistence type="predicted"/>
<evidence type="ECO:0000313" key="2">
    <source>
        <dbReference type="Proteomes" id="UP001314170"/>
    </source>
</evidence>
<evidence type="ECO:0008006" key="3">
    <source>
        <dbReference type="Google" id="ProtNLM"/>
    </source>
</evidence>
<accession>A0AAV1SHH3</accession>
<sequence>MENCDLGISTKRIHEERATMEGLDRITSVLPDSIVHRILTFLPTKVAARTQILSKRRKALWLSFPFLNLHEIWFDHDDDNVETSCRVRFLCHMERTLRLCNLEQIKRLSFSTISPHDTALVSLLDTCLASVMKGKIIELDLNLQGTHNPKRGLCDHYILPQDIFSNGSHLVTIALEVCQFGSYDAMNFPSLRNFTMRDVHMHLVHSNFVFF</sequence>
<gene>
    <name evidence="1" type="ORF">DCAF_LOCUS22648</name>
</gene>
<reference evidence="1 2" key="1">
    <citation type="submission" date="2024-01" db="EMBL/GenBank/DDBJ databases">
        <authorList>
            <person name="Waweru B."/>
        </authorList>
    </citation>
    <scope>NUCLEOTIDE SEQUENCE [LARGE SCALE GENOMIC DNA]</scope>
</reference>
<name>A0AAV1SHH3_9ROSI</name>
<dbReference type="PANTHER" id="PTHR32212:SF234">
    <property type="entry name" value="F-BOX_LRR-REPEAT PROTEIN 13-LIKE"/>
    <property type="match status" value="1"/>
</dbReference>
<keyword evidence="2" id="KW-1185">Reference proteome</keyword>
<dbReference type="SUPFAM" id="SSF81383">
    <property type="entry name" value="F-box domain"/>
    <property type="match status" value="1"/>
</dbReference>